<gene>
    <name evidence="2" type="ORF">AE618_00345</name>
</gene>
<proteinExistence type="predicted"/>
<dbReference type="AlphaFoldDB" id="A0A0N0ME01"/>
<dbReference type="GO" id="GO:0003677">
    <property type="term" value="F:DNA binding"/>
    <property type="evidence" value="ECO:0007669"/>
    <property type="project" value="InterPro"/>
</dbReference>
<sequence>MPDTRKPREGEHSILAQILAIRLQQLEAQSPDVESFIAKLGLGRGTYFDLLRGQGNPTLRTIERVAARLDQSLFELVGLTDADLRHATKRVGIDYDELRGALAERKFADTRIAAAMTPRK</sequence>
<dbReference type="SUPFAM" id="SSF47413">
    <property type="entry name" value="lambda repressor-like DNA-binding domains"/>
    <property type="match status" value="1"/>
</dbReference>
<name>A0A0N0ME01_9HYPH</name>
<dbReference type="InterPro" id="IPR001387">
    <property type="entry name" value="Cro/C1-type_HTH"/>
</dbReference>
<dbReference type="OrthoDB" id="8258716at2"/>
<keyword evidence="3" id="KW-1185">Reference proteome</keyword>
<dbReference type="EMBL" id="LGSZ01000008">
    <property type="protein sequence ID" value="KPH83087.1"/>
    <property type="molecule type" value="Genomic_DNA"/>
</dbReference>
<reference evidence="2 3" key="1">
    <citation type="submission" date="2015-07" db="EMBL/GenBank/DDBJ databases">
        <title>Whole genome sequencing of Bosea vaviloviae isolated from cave pool.</title>
        <authorList>
            <person name="Tan N.E.H."/>
            <person name="Lee Y.P."/>
            <person name="Gan H.M."/>
            <person name="Barton H."/>
            <person name="Savka M.A."/>
        </authorList>
    </citation>
    <scope>NUCLEOTIDE SEQUENCE [LARGE SCALE GENOMIC DNA]</scope>
    <source>
        <strain evidence="2 3">SD260</strain>
    </source>
</reference>
<protein>
    <recommendedName>
        <fullName evidence="1">HTH cro/C1-type domain-containing protein</fullName>
    </recommendedName>
</protein>
<dbReference type="InterPro" id="IPR010982">
    <property type="entry name" value="Lambda_DNA-bd_dom_sf"/>
</dbReference>
<dbReference type="PATRIC" id="fig|1526658.3.peg.3582"/>
<feature type="domain" description="HTH cro/C1-type" evidence="1">
    <location>
        <begin position="38"/>
        <end position="76"/>
    </location>
</feature>
<dbReference type="RefSeq" id="WP_054207075.1">
    <property type="nucleotide sequence ID" value="NZ_LGSZ01000008.1"/>
</dbReference>
<dbReference type="PROSITE" id="PS50943">
    <property type="entry name" value="HTH_CROC1"/>
    <property type="match status" value="1"/>
</dbReference>
<evidence type="ECO:0000313" key="2">
    <source>
        <dbReference type="EMBL" id="KPH83087.1"/>
    </source>
</evidence>
<organism evidence="2 3">
    <name type="scientific">Bosea vaviloviae</name>
    <dbReference type="NCBI Taxonomy" id="1526658"/>
    <lineage>
        <taxon>Bacteria</taxon>
        <taxon>Pseudomonadati</taxon>
        <taxon>Pseudomonadota</taxon>
        <taxon>Alphaproteobacteria</taxon>
        <taxon>Hyphomicrobiales</taxon>
        <taxon>Boseaceae</taxon>
        <taxon>Bosea</taxon>
    </lineage>
</organism>
<evidence type="ECO:0000259" key="1">
    <source>
        <dbReference type="PROSITE" id="PS50943"/>
    </source>
</evidence>
<dbReference type="Proteomes" id="UP000037822">
    <property type="component" value="Unassembled WGS sequence"/>
</dbReference>
<comment type="caution">
    <text evidence="2">The sequence shown here is derived from an EMBL/GenBank/DDBJ whole genome shotgun (WGS) entry which is preliminary data.</text>
</comment>
<evidence type="ECO:0000313" key="3">
    <source>
        <dbReference type="Proteomes" id="UP000037822"/>
    </source>
</evidence>
<accession>A0A0N0ME01</accession>